<dbReference type="GO" id="GO:0008830">
    <property type="term" value="F:dTDP-4-dehydrorhamnose 3,5-epimerase activity"/>
    <property type="evidence" value="ECO:0007669"/>
    <property type="project" value="UniProtKB-EC"/>
</dbReference>
<keyword evidence="1 2" id="KW-0413">Isomerase</keyword>
<dbReference type="Gene3D" id="2.60.120.10">
    <property type="entry name" value="Jelly Rolls"/>
    <property type="match status" value="1"/>
</dbReference>
<comment type="function">
    <text evidence="1">Catalyzes the epimerization of the C3' and C5'positions of dTDP-6-deoxy-D-xylo-4-hexulose, forming dTDP-6-deoxy-L-lyxo-4-hexulose.</text>
</comment>
<reference evidence="2 3" key="1">
    <citation type="submission" date="2023-12" db="EMBL/GenBank/DDBJ databases">
        <title>Baltic Sea Cyanobacteria.</title>
        <authorList>
            <person name="Delbaje E."/>
            <person name="Fewer D.P."/>
            <person name="Shishido T.K."/>
        </authorList>
    </citation>
    <scope>NUCLEOTIDE SEQUENCE [LARGE SCALE GENOMIC DNA]</scope>
    <source>
        <strain evidence="2 3">UHCC 0281</strain>
    </source>
</reference>
<evidence type="ECO:0000313" key="2">
    <source>
        <dbReference type="EMBL" id="MEA5442668.1"/>
    </source>
</evidence>
<sequence length="199" mass="21933">MNVQYLAVDGPLLLTPAVYADERGWFSESWNRRRFADALGKEDADAPEFVQDNHSRSVQGVLRGLHFQRAPHPQGKLVRCTFGEVFDVAVDLRQDSPTLGKWVGERLSAENQHQLWVPVGFAHGFLTLSPVAEVQYKTAGYWSRECERSLAWNDPAIGIDWPLQELPAPHQPLLAPKDAAAPGLGALAAAGDLFGSHNV</sequence>
<accession>A0ABU5SW54</accession>
<dbReference type="InterPro" id="IPR011051">
    <property type="entry name" value="RmlC_Cupin_sf"/>
</dbReference>
<dbReference type="PANTHER" id="PTHR21047:SF2">
    <property type="entry name" value="THYMIDINE DIPHOSPHO-4-KETO-RHAMNOSE 3,5-EPIMERASE"/>
    <property type="match status" value="1"/>
</dbReference>
<organism evidence="2 3">
    <name type="scientific">Cyanobium gracile UHCC 0281</name>
    <dbReference type="NCBI Taxonomy" id="3110309"/>
    <lineage>
        <taxon>Bacteria</taxon>
        <taxon>Bacillati</taxon>
        <taxon>Cyanobacteriota</taxon>
        <taxon>Cyanophyceae</taxon>
        <taxon>Synechococcales</taxon>
        <taxon>Prochlorococcaceae</taxon>
        <taxon>Cyanobium</taxon>
    </lineage>
</organism>
<comment type="caution">
    <text evidence="2">The sequence shown here is derived from an EMBL/GenBank/DDBJ whole genome shotgun (WGS) entry which is preliminary data.</text>
</comment>
<comment type="pathway">
    <text evidence="1">Carbohydrate biosynthesis; dTDP-L-rhamnose biosynthesis.</text>
</comment>
<dbReference type="EC" id="5.1.3.13" evidence="1"/>
<dbReference type="EMBL" id="JAYGHY010000024">
    <property type="protein sequence ID" value="MEA5442668.1"/>
    <property type="molecule type" value="Genomic_DNA"/>
</dbReference>
<gene>
    <name evidence="2" type="primary">rfbC</name>
    <name evidence="2" type="ORF">VB739_08905</name>
</gene>
<dbReference type="Pfam" id="PF00908">
    <property type="entry name" value="dTDP_sugar_isom"/>
    <property type="match status" value="1"/>
</dbReference>
<dbReference type="RefSeq" id="WP_323356718.1">
    <property type="nucleotide sequence ID" value="NZ_JAYGHY010000024.1"/>
</dbReference>
<dbReference type="NCBIfam" id="TIGR01221">
    <property type="entry name" value="rmlC"/>
    <property type="match status" value="1"/>
</dbReference>
<comment type="similarity">
    <text evidence="1">Belongs to the dTDP-4-dehydrorhamnose 3,5-epimerase family.</text>
</comment>
<keyword evidence="3" id="KW-1185">Reference proteome</keyword>
<evidence type="ECO:0000313" key="3">
    <source>
        <dbReference type="Proteomes" id="UP001302329"/>
    </source>
</evidence>
<dbReference type="SUPFAM" id="SSF51182">
    <property type="entry name" value="RmlC-like cupins"/>
    <property type="match status" value="1"/>
</dbReference>
<name>A0ABU5SW54_9CYAN</name>
<proteinExistence type="inferred from homology"/>
<dbReference type="InterPro" id="IPR014710">
    <property type="entry name" value="RmlC-like_jellyroll"/>
</dbReference>
<evidence type="ECO:0000256" key="1">
    <source>
        <dbReference type="RuleBase" id="RU364069"/>
    </source>
</evidence>
<protein>
    <recommendedName>
        <fullName evidence="1">dTDP-4-dehydrorhamnose 3,5-epimerase</fullName>
        <ecNumber evidence="1">5.1.3.13</ecNumber>
    </recommendedName>
    <alternativeName>
        <fullName evidence="1">Thymidine diphospho-4-keto-rhamnose 3,5-epimerase</fullName>
    </alternativeName>
</protein>
<dbReference type="CDD" id="cd00438">
    <property type="entry name" value="cupin_RmlC"/>
    <property type="match status" value="1"/>
</dbReference>
<comment type="subunit">
    <text evidence="1">Homodimer.</text>
</comment>
<dbReference type="Proteomes" id="UP001302329">
    <property type="component" value="Unassembled WGS sequence"/>
</dbReference>
<comment type="catalytic activity">
    <reaction evidence="1">
        <text>dTDP-4-dehydro-6-deoxy-alpha-D-glucose = dTDP-4-dehydro-beta-L-rhamnose</text>
        <dbReference type="Rhea" id="RHEA:16969"/>
        <dbReference type="ChEBI" id="CHEBI:57649"/>
        <dbReference type="ChEBI" id="CHEBI:62830"/>
        <dbReference type="EC" id="5.1.3.13"/>
    </reaction>
</comment>
<dbReference type="PANTHER" id="PTHR21047">
    <property type="entry name" value="DTDP-6-DEOXY-D-GLUCOSE-3,5 EPIMERASE"/>
    <property type="match status" value="1"/>
</dbReference>
<dbReference type="InterPro" id="IPR000888">
    <property type="entry name" value="RmlC-like"/>
</dbReference>